<name>A0A5N4DNG0_CAMDR</name>
<evidence type="ECO:0000256" key="1">
    <source>
        <dbReference type="SAM" id="MobiDB-lite"/>
    </source>
</evidence>
<organism evidence="2 3">
    <name type="scientific">Camelus dromedarius</name>
    <name type="common">Dromedary</name>
    <name type="synonym">Arabian camel</name>
    <dbReference type="NCBI Taxonomy" id="9838"/>
    <lineage>
        <taxon>Eukaryota</taxon>
        <taxon>Metazoa</taxon>
        <taxon>Chordata</taxon>
        <taxon>Craniata</taxon>
        <taxon>Vertebrata</taxon>
        <taxon>Euteleostomi</taxon>
        <taxon>Mammalia</taxon>
        <taxon>Eutheria</taxon>
        <taxon>Laurasiatheria</taxon>
        <taxon>Artiodactyla</taxon>
        <taxon>Tylopoda</taxon>
        <taxon>Camelidae</taxon>
        <taxon>Camelus</taxon>
    </lineage>
</organism>
<feature type="compositionally biased region" description="Basic and acidic residues" evidence="1">
    <location>
        <begin position="7"/>
        <end position="16"/>
    </location>
</feature>
<dbReference type="Proteomes" id="UP000299084">
    <property type="component" value="Unassembled WGS sequence"/>
</dbReference>
<proteinExistence type="predicted"/>
<feature type="compositionally biased region" description="Basic and acidic residues" evidence="1">
    <location>
        <begin position="827"/>
        <end position="838"/>
    </location>
</feature>
<feature type="region of interest" description="Disordered" evidence="1">
    <location>
        <begin position="874"/>
        <end position="894"/>
    </location>
</feature>
<dbReference type="EMBL" id="JWIN03000010">
    <property type="protein sequence ID" value="KAB1272587.1"/>
    <property type="molecule type" value="Genomic_DNA"/>
</dbReference>
<reference evidence="2 3" key="1">
    <citation type="journal article" date="2019" name="Mol. Ecol. Resour.">
        <title>Improving Illumina assemblies with Hi-C and long reads: an example with the North African dromedary.</title>
        <authorList>
            <person name="Elbers J.P."/>
            <person name="Rogers M.F."/>
            <person name="Perelman P.L."/>
            <person name="Proskuryakova A.A."/>
            <person name="Serdyukova N.A."/>
            <person name="Johnson W.E."/>
            <person name="Horin P."/>
            <person name="Corander J."/>
            <person name="Murphy D."/>
            <person name="Burger P.A."/>
        </authorList>
    </citation>
    <scope>NUCLEOTIDE SEQUENCE [LARGE SCALE GENOMIC DNA]</scope>
    <source>
        <strain evidence="2">Drom800</strain>
        <tissue evidence="2">Blood</tissue>
    </source>
</reference>
<feature type="region of interest" description="Disordered" evidence="1">
    <location>
        <begin position="1522"/>
        <end position="1550"/>
    </location>
</feature>
<evidence type="ECO:0000313" key="3">
    <source>
        <dbReference type="Proteomes" id="UP000299084"/>
    </source>
</evidence>
<feature type="region of interest" description="Disordered" evidence="1">
    <location>
        <begin position="1"/>
        <end position="23"/>
    </location>
</feature>
<gene>
    <name evidence="2" type="ORF">Cadr_000015209</name>
</gene>
<protein>
    <submittedName>
        <fullName evidence="2">Uncharacterized protein</fullName>
    </submittedName>
</protein>
<feature type="region of interest" description="Disordered" evidence="1">
    <location>
        <begin position="819"/>
        <end position="838"/>
    </location>
</feature>
<feature type="region of interest" description="Disordered" evidence="1">
    <location>
        <begin position="543"/>
        <end position="564"/>
    </location>
</feature>
<keyword evidence="3" id="KW-1185">Reference proteome</keyword>
<evidence type="ECO:0000313" key="2">
    <source>
        <dbReference type="EMBL" id="KAB1272587.1"/>
    </source>
</evidence>
<comment type="caution">
    <text evidence="2">The sequence shown here is derived from an EMBL/GenBank/DDBJ whole genome shotgun (WGS) entry which is preliminary data.</text>
</comment>
<accession>A0A5N4DNG0</accession>
<sequence length="1662" mass="177704">MVLGASLEEKGDRGGGEEGEWSHLGTPDVLLNLSPAHSICPTLKGRGLAHSLVGKKPSFPGTSPADPRSTFLTVDSLTGYCDHHHADFQGCCPSLLSFPDGDLAFQFPEQPLPGLGAPFLGPHSSPAFQALDHTSSPGDLHQEEPEMRRLTAFPQALQGSGTCHQGHQSIRERAGWILEPVGEKEGVAKASTQPSLTLRVTGLALYLVLTLRGQGSPRRWVDVASAPEAPLLMDHEEAWVVHPGAASMAEQLEVSGHFSFNGILVPSTAPGMQPSQSSRGDMAHPKPIKHLAQNLGHRGGKLRACKGPSCPKVGQGFRLEEGWGTPGTCQHHLSLTLHCPRQWPPRDLSKQMLKAIGASIWGGKPLGLSDIAAVIGPPSQPGAAIPITQLSINPSSVLGSWLSPGGHERRDPAAALWKCRLSQVRPRSEQGHITMLSLPSFRQALSLVCADPPRQPRPSPLVHCTHLAFPCALPSIWKALLRAPMRKLHGGRAVSGLITVVGPEETGTGKPLGPLQLLGCNLGLLESRRTLGDWGLGKAKVPLTPGSLLDPETPSSTEALGSSAPAGLAAQRSCGRGGLTDWSQWVGLNFVGEADFPESSLPGHPPQALQRGWGWGQGLDQNQLANRAHRQGEPWWKEIAPVTSQLVRSTLQNAAVPNPQIPLTSLDISTSSHTISLLCPKGSSASLPWIFSCLNLSEGTSSQLTTQARILRITEPPLTPSLPSSNPALSPGHPAVISRELPTSHRPSQYLGLILEALHDLDPANFTSSSCTAPLALVQGDPSIWNALSFLTLRFFHLQPPGDKALCAHAHSLSLADLRSWEPGGPGHRDPGRRSKDCKLGREENHSFLCGPCLHFPSLLPRVGMEVVGVETAGATQTPDSPKEPGSPATEQPFPSTLSILHLSPLSLPASMLASGRVPEKSPLSCTLHAGRHHHLGLTFISYFRYWAPLLFYPALVPQGTGPSQTPGSPGSSPNTSVTSCVALAKTSVPLPFAFCSPGAELEGLQDLELSDLCDFQGGSLGSRDGGQGLGLAWPTPQLTPIDPNTEWLGIDPDSPKISPNRDREGALTQVSGFSGPKGLSPNFSQGRRRQSELWQHPLPVAWVYQLATGVGWRHQGQAQSQPLPLRNSSSHYFPQSLSQQPLLLAAAAAAESRRPGCPSSVPQVFPTLTPAEPGTGTAELCVCACVCQGTYLGACELGSTCAIASSKNEVRWESVHKDKSVYRRQVEVGLKRHRHESDQPGLEASLAHSRCPAQVSWPFFPATPSCQLIGLKGDILRSASDKQGHGQQGGRETDIQTELRAWTTPLALAETGKAARLETPPQLRRSPLRKANTLSLDSALSYARHISPPGPLQTVPTRGQVSSGLGRTSVRSGLCKLLVTHFLFLHPCPNLAPRAVVSLMLPSPEWLPAWAASNNLLPAGLCKKWEVALVGISLSWYPEWRGTQMNPLDPSEAGAGEWSLGHTADESWLKGPPALLMEELPHEAVKDSKGRKTGLGRDQENRFLCGVPFLGNRVRTLFSYTGPAPTGHSNPIPTSPTRLGASQERGRSADPRYIRHRPDLCTQTAGVADNSSNTSIGRDGGLSKPGSALIQAWDDVGGGLRGETLSWTLKDEGLVEEEADIAGKSSWDMSHIGRSGSPRRGLFCRKWPQDWGLQWESGICF</sequence>
<feature type="compositionally biased region" description="Polar residues" evidence="1">
    <location>
        <begin position="1528"/>
        <end position="1538"/>
    </location>
</feature>